<dbReference type="InterPro" id="IPR055414">
    <property type="entry name" value="LRR_R13L4/SHOC2-like"/>
</dbReference>
<organism evidence="4 5">
    <name type="scientific">Carboxylicivirga linearis</name>
    <dbReference type="NCBI Taxonomy" id="1628157"/>
    <lineage>
        <taxon>Bacteria</taxon>
        <taxon>Pseudomonadati</taxon>
        <taxon>Bacteroidota</taxon>
        <taxon>Bacteroidia</taxon>
        <taxon>Marinilabiliales</taxon>
        <taxon>Marinilabiliaceae</taxon>
        <taxon>Carboxylicivirga</taxon>
    </lineage>
</organism>
<evidence type="ECO:0000256" key="2">
    <source>
        <dbReference type="ARBA" id="ARBA00022737"/>
    </source>
</evidence>
<keyword evidence="5" id="KW-1185">Reference proteome</keyword>
<dbReference type="InterPro" id="IPR001611">
    <property type="entry name" value="Leu-rich_rpt"/>
</dbReference>
<dbReference type="SMART" id="SM00369">
    <property type="entry name" value="LRR_TYP"/>
    <property type="match status" value="2"/>
</dbReference>
<keyword evidence="2" id="KW-0677">Repeat</keyword>
<evidence type="ECO:0000259" key="3">
    <source>
        <dbReference type="Pfam" id="PF23598"/>
    </source>
</evidence>
<proteinExistence type="predicted"/>
<accession>A0ABS5K1J1</accession>
<evidence type="ECO:0000313" key="5">
    <source>
        <dbReference type="Proteomes" id="UP000708576"/>
    </source>
</evidence>
<gene>
    <name evidence="4" type="ORF">KEM10_19835</name>
</gene>
<dbReference type="EMBL" id="JAGUCO010000024">
    <property type="protein sequence ID" value="MBS2100546.1"/>
    <property type="molecule type" value="Genomic_DNA"/>
</dbReference>
<dbReference type="PANTHER" id="PTHR48051">
    <property type="match status" value="1"/>
</dbReference>
<dbReference type="Pfam" id="PF23598">
    <property type="entry name" value="LRR_14"/>
    <property type="match status" value="1"/>
</dbReference>
<dbReference type="SUPFAM" id="SSF52058">
    <property type="entry name" value="L domain-like"/>
    <property type="match status" value="1"/>
</dbReference>
<protein>
    <submittedName>
        <fullName evidence="4">Leucine-rich repeat domain-containing protein</fullName>
    </submittedName>
</protein>
<dbReference type="InterPro" id="IPR003591">
    <property type="entry name" value="Leu-rich_rpt_typical-subtyp"/>
</dbReference>
<evidence type="ECO:0000256" key="1">
    <source>
        <dbReference type="ARBA" id="ARBA00022614"/>
    </source>
</evidence>
<comment type="caution">
    <text evidence="4">The sequence shown here is derived from an EMBL/GenBank/DDBJ whole genome shotgun (WGS) entry which is preliminary data.</text>
</comment>
<dbReference type="RefSeq" id="WP_212218606.1">
    <property type="nucleotide sequence ID" value="NZ_JAGUCO010000024.1"/>
</dbReference>
<evidence type="ECO:0000313" key="4">
    <source>
        <dbReference type="EMBL" id="MBS2100546.1"/>
    </source>
</evidence>
<feature type="domain" description="Disease resistance R13L4/SHOC-2-like LRR" evidence="3">
    <location>
        <begin position="56"/>
        <end position="160"/>
    </location>
</feature>
<keyword evidence="1" id="KW-0433">Leucine-rich repeat</keyword>
<dbReference type="InterPro" id="IPR032675">
    <property type="entry name" value="LRR_dom_sf"/>
</dbReference>
<dbReference type="PROSITE" id="PS51450">
    <property type="entry name" value="LRR"/>
    <property type="match status" value="2"/>
</dbReference>
<dbReference type="Proteomes" id="UP000708576">
    <property type="component" value="Unassembled WGS sequence"/>
</dbReference>
<dbReference type="Gene3D" id="3.80.10.10">
    <property type="entry name" value="Ribonuclease Inhibitor"/>
    <property type="match status" value="1"/>
</dbReference>
<reference evidence="4 5" key="1">
    <citation type="journal article" date="2015" name="Int. J. Syst. Evol. Microbiol.">
        <title>Carboxylicivirga linearis sp. nov., isolated from a sea cucumber culture pond.</title>
        <authorList>
            <person name="Wang F.Q."/>
            <person name="Zhou Y.X."/>
            <person name="Lin X.Z."/>
            <person name="Chen G.J."/>
            <person name="Du Z.J."/>
        </authorList>
    </citation>
    <scope>NUCLEOTIDE SEQUENCE [LARGE SCALE GENOMIC DNA]</scope>
    <source>
        <strain evidence="4 5">FB218</strain>
    </source>
</reference>
<name>A0ABS5K1J1_9BACT</name>
<dbReference type="PANTHER" id="PTHR48051:SF1">
    <property type="entry name" value="RAS SUPPRESSOR PROTEIN 1"/>
    <property type="match status" value="1"/>
</dbReference>
<dbReference type="InterPro" id="IPR050216">
    <property type="entry name" value="LRR_domain-containing"/>
</dbReference>
<sequence>MSDYQLIDKLNLKLRHPLKQHQKLTWFLRGYQLDEVGNVTHLNVFKSGFDNAIPEEVFQFKHLQQLDLRNNNLIELPQEINQLKGLNTLDIRHNQLKDLSINLSKLLNLEKLYLANNLFECIPTVLAHLEALWLIDFSENQIHSGLEHLLKAEMLTNIYLKDNKIESFPFEKIEGYIDELVLSENLISVSSEFKHPLINKLFL</sequence>